<comment type="catalytic activity">
    <reaction evidence="2">
        <text>8 isopentenyl diphosphate + (2E,6E)-farnesyl diphosphate = di-trans,octa-cis-undecaprenyl diphosphate + 8 diphosphate</text>
        <dbReference type="Rhea" id="RHEA:27551"/>
        <dbReference type="ChEBI" id="CHEBI:33019"/>
        <dbReference type="ChEBI" id="CHEBI:58405"/>
        <dbReference type="ChEBI" id="CHEBI:128769"/>
        <dbReference type="ChEBI" id="CHEBI:175763"/>
        <dbReference type="EC" id="2.5.1.31"/>
    </reaction>
</comment>
<comment type="subunit">
    <text evidence="2">Homodimer.</text>
</comment>
<feature type="binding site" evidence="2">
    <location>
        <position position="37"/>
    </location>
    <ligand>
        <name>substrate</name>
    </ligand>
</feature>
<dbReference type="PANTHER" id="PTHR10291">
    <property type="entry name" value="DEHYDRODOLICHYL DIPHOSPHATE SYNTHASE FAMILY MEMBER"/>
    <property type="match status" value="1"/>
</dbReference>
<dbReference type="GO" id="GO:0008834">
    <property type="term" value="F:ditrans,polycis-undecaprenyl-diphosphate synthase [(2E,6E)-farnesyl-diphosphate specific] activity"/>
    <property type="evidence" value="ECO:0007669"/>
    <property type="project" value="UniProtKB-UniRule"/>
</dbReference>
<feature type="binding site" evidence="2">
    <location>
        <position position="45"/>
    </location>
    <ligand>
        <name>substrate</name>
    </ligand>
</feature>
<accession>A0A318D1U6</accession>
<dbReference type="CDD" id="cd00475">
    <property type="entry name" value="Cis_IPPS"/>
    <property type="match status" value="1"/>
</dbReference>
<dbReference type="PROSITE" id="PS01066">
    <property type="entry name" value="UPP_SYNTHASE"/>
    <property type="match status" value="1"/>
</dbReference>
<reference evidence="4 5" key="1">
    <citation type="submission" date="2018-05" db="EMBL/GenBank/DDBJ databases">
        <title>Kangiella spongicola genome sequence.</title>
        <authorList>
            <person name="Maclea K.S."/>
            <person name="Goen A.E."/>
            <person name="Kelley C."/>
            <person name="Underriner A."/>
            <person name="Silverwood T."/>
            <person name="Trachtenberg A.M."/>
        </authorList>
    </citation>
    <scope>NUCLEOTIDE SEQUENCE [LARGE SCALE GENOMIC DNA]</scope>
    <source>
        <strain evidence="4 5">ATCC BAA-2076</strain>
    </source>
</reference>
<dbReference type="Pfam" id="PF01255">
    <property type="entry name" value="Prenyltransf"/>
    <property type="match status" value="1"/>
</dbReference>
<comment type="similarity">
    <text evidence="2">Belongs to the UPP synthase family.</text>
</comment>
<evidence type="ECO:0000256" key="1">
    <source>
        <dbReference type="ARBA" id="ARBA00022679"/>
    </source>
</evidence>
<dbReference type="FunFam" id="3.40.1180.10:FF:000001">
    <property type="entry name" value="(2E,6E)-farnesyl-diphosphate-specific ditrans,polycis-undecaprenyl-diphosphate synthase"/>
    <property type="match status" value="1"/>
</dbReference>
<comment type="function">
    <text evidence="2">Catalyzes the sequential condensation of isopentenyl diphosphate (IPP) with (2E,6E)-farnesyl diphosphate (E,E-FPP) to yield (2Z,6Z,10Z,14Z,18Z,22Z,26Z,30Z,34E,38E)-undecaprenyl diphosphate (di-trans,octa-cis-UPP). UPP is the precursor of glycosyl carrier lipid in the biosynthesis of bacterial cell wall polysaccharide components such as peptidoglycan and lipopolysaccharide.</text>
</comment>
<feature type="binding site" evidence="2">
    <location>
        <position position="83"/>
    </location>
    <ligand>
        <name>substrate</name>
    </ligand>
</feature>
<name>A0A318D1U6_9GAMM</name>
<dbReference type="EC" id="2.5.1.31" evidence="2"/>
<dbReference type="AlphaFoldDB" id="A0A318D1U6"/>
<keyword evidence="2" id="KW-0479">Metal-binding</keyword>
<dbReference type="EMBL" id="QICH01000002">
    <property type="protein sequence ID" value="PXF63206.1"/>
    <property type="molecule type" value="Genomic_DNA"/>
</dbReference>
<dbReference type="SUPFAM" id="SSF64005">
    <property type="entry name" value="Undecaprenyl diphosphate synthase"/>
    <property type="match status" value="1"/>
</dbReference>
<feature type="active site" description="Proton acceptor" evidence="2">
    <location>
        <position position="80"/>
    </location>
</feature>
<dbReference type="InterPro" id="IPR018520">
    <property type="entry name" value="UPP_synth-like_CS"/>
</dbReference>
<evidence type="ECO:0000313" key="4">
    <source>
        <dbReference type="EMBL" id="PXF63206.1"/>
    </source>
</evidence>
<dbReference type="GO" id="GO:0005829">
    <property type="term" value="C:cytosol"/>
    <property type="evidence" value="ECO:0007669"/>
    <property type="project" value="TreeGrafter"/>
</dbReference>
<evidence type="ECO:0000256" key="3">
    <source>
        <dbReference type="SAM" id="MobiDB-lite"/>
    </source>
</evidence>
<feature type="binding site" evidence="2">
    <location>
        <position position="32"/>
    </location>
    <ligand>
        <name>Mg(2+)</name>
        <dbReference type="ChEBI" id="CHEBI:18420"/>
    </ligand>
</feature>
<evidence type="ECO:0000256" key="2">
    <source>
        <dbReference type="HAMAP-Rule" id="MF_01139"/>
    </source>
</evidence>
<feature type="binding site" evidence="2">
    <location>
        <begin position="77"/>
        <end position="79"/>
    </location>
    <ligand>
        <name>substrate</name>
    </ligand>
</feature>
<dbReference type="Proteomes" id="UP000247689">
    <property type="component" value="Unassembled WGS sequence"/>
</dbReference>
<feature type="binding site" evidence="2">
    <location>
        <position position="193"/>
    </location>
    <ligand>
        <name>substrate</name>
    </ligand>
</feature>
<keyword evidence="5" id="KW-1185">Reference proteome</keyword>
<dbReference type="GO" id="GO:0009252">
    <property type="term" value="P:peptidoglycan biosynthetic process"/>
    <property type="evidence" value="ECO:0007669"/>
    <property type="project" value="UniProtKB-UniRule"/>
</dbReference>
<feature type="region of interest" description="Disordered" evidence="3">
    <location>
        <begin position="1"/>
        <end position="21"/>
    </location>
</feature>
<comment type="cofactor">
    <cofactor evidence="2">
        <name>Mg(2+)</name>
        <dbReference type="ChEBI" id="CHEBI:18420"/>
    </cofactor>
    <text evidence="2">Binds 2 magnesium ions per subunit.</text>
</comment>
<dbReference type="GO" id="GO:0016094">
    <property type="term" value="P:polyprenol biosynthetic process"/>
    <property type="evidence" value="ECO:0007669"/>
    <property type="project" value="TreeGrafter"/>
</dbReference>
<dbReference type="NCBIfam" id="NF011405">
    <property type="entry name" value="PRK14830.1"/>
    <property type="match status" value="1"/>
</dbReference>
<dbReference type="GO" id="GO:0071555">
    <property type="term" value="P:cell wall organization"/>
    <property type="evidence" value="ECO:0007669"/>
    <property type="project" value="UniProtKB-KW"/>
</dbReference>
<sequence length="254" mass="28543">MKRVREDSLDQKAPPEEAANSKVPQHIAIIMDGNGRWAQARGKKRVFGHKAGMERAREMAEVCGELGVKYLTLFAFSSENWNRPKDEVSFLMELFATSLKNESKKLHKNNVKLMVIGDKDGFDRRLRKAIEKAEALTQDNDGLYLQIAANYGGRWDIVQAAQALAEQGAEITEESLQSKLVTADGVDPDLLIRTGGEQRISNFLMWQAAYAELYFSDALWPDFDGKALKAAIEDFNRRQRRFGKTGEQVATASD</sequence>
<dbReference type="GO" id="GO:0008360">
    <property type="term" value="P:regulation of cell shape"/>
    <property type="evidence" value="ECO:0007669"/>
    <property type="project" value="UniProtKB-KW"/>
</dbReference>
<gene>
    <name evidence="2" type="primary">uppS</name>
    <name evidence="4" type="ORF">DL796_07105</name>
</gene>
<keyword evidence="2" id="KW-0961">Cell wall biogenesis/degradation</keyword>
<feature type="active site" evidence="2">
    <location>
        <position position="32"/>
    </location>
</feature>
<dbReference type="RefSeq" id="WP_110201009.1">
    <property type="nucleotide sequence ID" value="NZ_QICH01000002.1"/>
</dbReference>
<dbReference type="NCBIfam" id="TIGR00055">
    <property type="entry name" value="uppS"/>
    <property type="match status" value="1"/>
</dbReference>
<keyword evidence="2" id="KW-0460">Magnesium</keyword>
<organism evidence="4 5">
    <name type="scientific">Kangiella spongicola</name>
    <dbReference type="NCBI Taxonomy" id="796379"/>
    <lineage>
        <taxon>Bacteria</taxon>
        <taxon>Pseudomonadati</taxon>
        <taxon>Pseudomonadota</taxon>
        <taxon>Gammaproteobacteria</taxon>
        <taxon>Kangiellales</taxon>
        <taxon>Kangiellaceae</taxon>
        <taxon>Kangiella</taxon>
    </lineage>
</organism>
<dbReference type="Gene3D" id="3.40.1180.10">
    <property type="entry name" value="Decaprenyl diphosphate synthase-like"/>
    <property type="match status" value="1"/>
</dbReference>
<keyword evidence="1 2" id="KW-0808">Transferase</keyword>
<dbReference type="PANTHER" id="PTHR10291:SF0">
    <property type="entry name" value="DEHYDRODOLICHYL DIPHOSPHATE SYNTHASE 2"/>
    <property type="match status" value="1"/>
</dbReference>
<feature type="binding site" evidence="2">
    <location>
        <begin position="33"/>
        <end position="36"/>
    </location>
    <ligand>
        <name>substrate</name>
    </ligand>
</feature>
<feature type="binding site" evidence="2">
    <location>
        <position position="212"/>
    </location>
    <ligand>
        <name>Mg(2+)</name>
        <dbReference type="ChEBI" id="CHEBI:18420"/>
    </ligand>
</feature>
<feature type="compositionally biased region" description="Basic and acidic residues" evidence="3">
    <location>
        <begin position="1"/>
        <end position="15"/>
    </location>
</feature>
<feature type="binding site" evidence="2">
    <location>
        <position position="49"/>
    </location>
    <ligand>
        <name>substrate</name>
    </ligand>
</feature>
<feature type="binding site" evidence="2">
    <location>
        <begin position="199"/>
        <end position="201"/>
    </location>
    <ligand>
        <name>substrate</name>
    </ligand>
</feature>
<dbReference type="InterPro" id="IPR001441">
    <property type="entry name" value="UPP_synth-like"/>
</dbReference>
<dbReference type="GO" id="GO:0000287">
    <property type="term" value="F:magnesium ion binding"/>
    <property type="evidence" value="ECO:0007669"/>
    <property type="project" value="UniProtKB-UniRule"/>
</dbReference>
<dbReference type="OrthoDB" id="4191603at2"/>
<keyword evidence="2" id="KW-0573">Peptidoglycan synthesis</keyword>
<protein>
    <recommendedName>
        <fullName evidence="2">Ditrans,polycis-undecaprenyl-diphosphate synthase ((2E,6E)-farnesyl-diphosphate specific)</fullName>
        <ecNumber evidence="2">2.5.1.31</ecNumber>
    </recommendedName>
    <alternativeName>
        <fullName evidence="2">Ditrans,polycis-undecaprenylcistransferase</fullName>
    </alternativeName>
    <alternativeName>
        <fullName evidence="2">Undecaprenyl diphosphate synthase</fullName>
        <shortName evidence="2">UDS</shortName>
    </alternativeName>
    <alternativeName>
        <fullName evidence="2">Undecaprenyl pyrophosphate synthase</fullName>
        <shortName evidence="2">UPP synthase</shortName>
    </alternativeName>
</protein>
<keyword evidence="2" id="KW-0133">Cell shape</keyword>
<comment type="caution">
    <text evidence="4">The sequence shown here is derived from an EMBL/GenBank/DDBJ whole genome shotgun (WGS) entry which is preliminary data.</text>
</comment>
<proteinExistence type="inferred from homology"/>
<feature type="binding site" evidence="2">
    <location>
        <position position="81"/>
    </location>
    <ligand>
        <name>substrate</name>
    </ligand>
</feature>
<dbReference type="InterPro" id="IPR036424">
    <property type="entry name" value="UPP_synth-like_sf"/>
</dbReference>
<dbReference type="HAMAP" id="MF_01139">
    <property type="entry name" value="ISPT"/>
    <property type="match status" value="1"/>
</dbReference>
<evidence type="ECO:0000313" key="5">
    <source>
        <dbReference type="Proteomes" id="UP000247689"/>
    </source>
</evidence>